<keyword evidence="7" id="KW-0407">Ion channel</keyword>
<evidence type="ECO:0000259" key="9">
    <source>
        <dbReference type="Pfam" id="PF07885"/>
    </source>
</evidence>
<evidence type="ECO:0000256" key="2">
    <source>
        <dbReference type="ARBA" id="ARBA00022448"/>
    </source>
</evidence>
<sequence>MTATRTGGAAGARFRHLREFVVRIERGRDATAMRWQLGFAVIDILILAFFLFGPYLRSGPSYLVIDYLIAVWIGMELTARALAAPSWGVFFRRFMTWIDIVILATLLFPDVLFNFAFLRAMRLWAIGNSPLVLHGLRRIGYGHLLEVVRALINVLVFLFIATGFVYTSFFYNRSGEEGFVDALYFTVTTITTTGFGDITLPGTAGKLTSVVIMIVGISLFVRLAQAVVRPNKVRYPCPRCGLQRHDQDAVHCKACGEILRIPDEGD</sequence>
<keyword evidence="3 8" id="KW-0812">Transmembrane</keyword>
<dbReference type="Proteomes" id="UP000606921">
    <property type="component" value="Unassembled WGS sequence"/>
</dbReference>
<dbReference type="InterPro" id="IPR003938">
    <property type="entry name" value="K_chnl_volt-dep_EAG/ELK/ERG"/>
</dbReference>
<dbReference type="PANTHER" id="PTHR11537:SF252">
    <property type="entry name" value="POTASSIUM VOLTAGE-GATED CHANNEL PROTEIN SHAW"/>
    <property type="match status" value="1"/>
</dbReference>
<organism evidence="10 11">
    <name type="scientific">Pseudorhizobium endolithicum</name>
    <dbReference type="NCBI Taxonomy" id="1191678"/>
    <lineage>
        <taxon>Bacteria</taxon>
        <taxon>Pseudomonadati</taxon>
        <taxon>Pseudomonadota</taxon>
        <taxon>Alphaproteobacteria</taxon>
        <taxon>Hyphomicrobiales</taxon>
        <taxon>Rhizobiaceae</taxon>
        <taxon>Rhizobium/Agrobacterium group</taxon>
        <taxon>Pseudorhizobium</taxon>
    </lineage>
</organism>
<keyword evidence="11" id="KW-1185">Reference proteome</keyword>
<comment type="subcellular location">
    <subcellularLocation>
        <location evidence="1">Membrane</location>
        <topology evidence="1">Multi-pass membrane protein</topology>
    </subcellularLocation>
</comment>
<gene>
    <name evidence="10" type="ORF">REJC140_02589</name>
</gene>
<keyword evidence="4 8" id="KW-1133">Transmembrane helix</keyword>
<feature type="domain" description="Potassium channel" evidence="9">
    <location>
        <begin position="155"/>
        <end position="228"/>
    </location>
</feature>
<keyword evidence="6 8" id="KW-0472">Membrane</keyword>
<dbReference type="EMBL" id="CABFWF030000006">
    <property type="protein sequence ID" value="CAD7028142.1"/>
    <property type="molecule type" value="Genomic_DNA"/>
</dbReference>
<keyword evidence="5" id="KW-0406">Ion transport</keyword>
<evidence type="ECO:0000256" key="4">
    <source>
        <dbReference type="ARBA" id="ARBA00022989"/>
    </source>
</evidence>
<dbReference type="Pfam" id="PF07885">
    <property type="entry name" value="Ion_trans_2"/>
    <property type="match status" value="1"/>
</dbReference>
<protein>
    <submittedName>
        <fullName evidence="10">Ion transporter</fullName>
    </submittedName>
</protein>
<dbReference type="PANTHER" id="PTHR11537">
    <property type="entry name" value="VOLTAGE-GATED POTASSIUM CHANNEL"/>
    <property type="match status" value="1"/>
</dbReference>
<dbReference type="InterPro" id="IPR028325">
    <property type="entry name" value="VG_K_chnl"/>
</dbReference>
<evidence type="ECO:0000256" key="3">
    <source>
        <dbReference type="ARBA" id="ARBA00022692"/>
    </source>
</evidence>
<feature type="transmembrane region" description="Helical" evidence="8">
    <location>
        <begin position="94"/>
        <end position="117"/>
    </location>
</feature>
<feature type="transmembrane region" description="Helical" evidence="8">
    <location>
        <begin position="35"/>
        <end position="56"/>
    </location>
</feature>
<feature type="transmembrane region" description="Helical" evidence="8">
    <location>
        <begin position="207"/>
        <end position="224"/>
    </location>
</feature>
<evidence type="ECO:0000256" key="7">
    <source>
        <dbReference type="ARBA" id="ARBA00023303"/>
    </source>
</evidence>
<dbReference type="PRINTS" id="PR01463">
    <property type="entry name" value="EAGCHANLFMLY"/>
</dbReference>
<evidence type="ECO:0000256" key="5">
    <source>
        <dbReference type="ARBA" id="ARBA00023065"/>
    </source>
</evidence>
<reference evidence="10 11" key="1">
    <citation type="submission" date="2020-11" db="EMBL/GenBank/DDBJ databases">
        <authorList>
            <person name="Lassalle F."/>
        </authorList>
    </citation>
    <scope>NUCLEOTIDE SEQUENCE [LARGE SCALE GENOMIC DNA]</scope>
    <source>
        <strain evidence="10 11">JC140</strain>
    </source>
</reference>
<name>A0ABN7JFF7_9HYPH</name>
<dbReference type="InterPro" id="IPR013099">
    <property type="entry name" value="K_chnl_dom"/>
</dbReference>
<evidence type="ECO:0000313" key="11">
    <source>
        <dbReference type="Proteomes" id="UP000606921"/>
    </source>
</evidence>
<accession>A0ABN7JFF7</accession>
<evidence type="ECO:0000256" key="1">
    <source>
        <dbReference type="ARBA" id="ARBA00004141"/>
    </source>
</evidence>
<comment type="caution">
    <text evidence="10">The sequence shown here is derived from an EMBL/GenBank/DDBJ whole genome shotgun (WGS) entry which is preliminary data.</text>
</comment>
<dbReference type="RefSeq" id="WP_142521426.1">
    <property type="nucleotide sequence ID" value="NZ_CABFWF030000006.1"/>
</dbReference>
<feature type="transmembrane region" description="Helical" evidence="8">
    <location>
        <begin position="150"/>
        <end position="171"/>
    </location>
</feature>
<evidence type="ECO:0000256" key="6">
    <source>
        <dbReference type="ARBA" id="ARBA00023136"/>
    </source>
</evidence>
<evidence type="ECO:0000313" key="10">
    <source>
        <dbReference type="EMBL" id="CAD7028142.1"/>
    </source>
</evidence>
<proteinExistence type="predicted"/>
<dbReference type="PRINTS" id="PR00169">
    <property type="entry name" value="KCHANNEL"/>
</dbReference>
<dbReference type="Gene3D" id="1.10.287.70">
    <property type="match status" value="1"/>
</dbReference>
<evidence type="ECO:0000256" key="8">
    <source>
        <dbReference type="SAM" id="Phobius"/>
    </source>
</evidence>
<dbReference type="SUPFAM" id="SSF81324">
    <property type="entry name" value="Voltage-gated potassium channels"/>
    <property type="match status" value="1"/>
</dbReference>
<keyword evidence="2" id="KW-0813">Transport</keyword>